<dbReference type="EMBL" id="FNXG01000002">
    <property type="protein sequence ID" value="SEH85588.1"/>
    <property type="molecule type" value="Genomic_DNA"/>
</dbReference>
<dbReference type="PROSITE" id="PS51257">
    <property type="entry name" value="PROKAR_LIPOPROTEIN"/>
    <property type="match status" value="1"/>
</dbReference>
<proteinExistence type="predicted"/>
<dbReference type="OrthoDB" id="7773807at2"/>
<dbReference type="RefSeq" id="WP_090846822.1">
    <property type="nucleotide sequence ID" value="NZ_FNXG01000002.1"/>
</dbReference>
<name>A0A1H6LLP8_9RHOB</name>
<dbReference type="STRING" id="65735.SAMN04488075_1455"/>
<evidence type="ECO:0000313" key="2">
    <source>
        <dbReference type="Proteomes" id="UP000199125"/>
    </source>
</evidence>
<evidence type="ECO:0008006" key="3">
    <source>
        <dbReference type="Google" id="ProtNLM"/>
    </source>
</evidence>
<reference evidence="2" key="1">
    <citation type="submission" date="2016-10" db="EMBL/GenBank/DDBJ databases">
        <authorList>
            <person name="Varghese N."/>
            <person name="Submissions S."/>
        </authorList>
    </citation>
    <scope>NUCLEOTIDE SEQUENCE [LARGE SCALE GENOMIC DNA]</scope>
    <source>
        <strain evidence="2">DSM 11593</strain>
    </source>
</reference>
<accession>A0A1H6LLP8</accession>
<keyword evidence="2" id="KW-1185">Reference proteome</keyword>
<organism evidence="1 2">
    <name type="scientific">Paracoccus alkenifer</name>
    <dbReference type="NCBI Taxonomy" id="65735"/>
    <lineage>
        <taxon>Bacteria</taxon>
        <taxon>Pseudomonadati</taxon>
        <taxon>Pseudomonadota</taxon>
        <taxon>Alphaproteobacteria</taxon>
        <taxon>Rhodobacterales</taxon>
        <taxon>Paracoccaceae</taxon>
        <taxon>Paracoccus</taxon>
    </lineage>
</organism>
<evidence type="ECO:0000313" key="1">
    <source>
        <dbReference type="EMBL" id="SEH85588.1"/>
    </source>
</evidence>
<dbReference type="Proteomes" id="UP000199125">
    <property type="component" value="Unassembled WGS sequence"/>
</dbReference>
<dbReference type="AlphaFoldDB" id="A0A1H6LLP8"/>
<gene>
    <name evidence="1" type="ORF">SAMN04488075_1455</name>
</gene>
<protein>
    <recommendedName>
        <fullName evidence="3">Lipoprotein</fullName>
    </recommendedName>
</protein>
<sequence>MNRVIWPLAACLMLAGCGKGDSSLNPMRWFGGGKAAPRATDTLAPRGGYESTGADRLPVAQVLTARWEPMVEGRLLVVTAMAPTKGWWNVELVTATPMPEGRVRPDADGVLRLQLVGAPPAPGSAAAAMPAQVHADTLTVAFPISNAALERIDSVLVQAGQNAVTLRR</sequence>